<dbReference type="EMBL" id="AP023366">
    <property type="protein sequence ID" value="BCJ87271.1"/>
    <property type="molecule type" value="Genomic_DNA"/>
</dbReference>
<reference evidence="4 5" key="1">
    <citation type="submission" date="2020-08" db="EMBL/GenBank/DDBJ databases">
        <title>Complete Genome Sequence of Effusibacillus dendaii Strain skT53, Isolated from Farmland soil.</title>
        <authorList>
            <person name="Konishi T."/>
            <person name="Kawasaki H."/>
        </authorList>
    </citation>
    <scope>NUCLEOTIDE SEQUENCE [LARGE SCALE GENOMIC DNA]</scope>
    <source>
        <strain evidence="5">skT53</strain>
    </source>
</reference>
<dbReference type="InterPro" id="IPR009875">
    <property type="entry name" value="PilZ_domain"/>
</dbReference>
<sequence length="177" mass="21080">MGNVIWGSILSAFLIVLILFLIHGFYQRQLRKKLDQINALQESLADLQAKLKEKERRENFRVKLLEQECTFELIDFGDKLLERLKHRQGEGKIRDISGTGLKLICDYDLPVRKHIFLQLHFMLQDEEFSFKGKIVRKEELMNDIIYGIEFIEADSNEQQRLFQVIQKLEIERRKKTK</sequence>
<keyword evidence="1" id="KW-0175">Coiled coil</keyword>
<dbReference type="SUPFAM" id="SSF141371">
    <property type="entry name" value="PilZ domain-like"/>
    <property type="match status" value="1"/>
</dbReference>
<protein>
    <recommendedName>
        <fullName evidence="3">PilZ domain-containing protein</fullName>
    </recommendedName>
</protein>
<dbReference type="Gene3D" id="2.40.10.220">
    <property type="entry name" value="predicted glycosyltransferase like domains"/>
    <property type="match status" value="1"/>
</dbReference>
<evidence type="ECO:0000313" key="4">
    <source>
        <dbReference type="EMBL" id="BCJ87271.1"/>
    </source>
</evidence>
<dbReference type="RefSeq" id="WP_226375198.1">
    <property type="nucleotide sequence ID" value="NZ_AP023366.1"/>
</dbReference>
<organism evidence="4 5">
    <name type="scientific">Effusibacillus dendaii</name>
    <dbReference type="NCBI Taxonomy" id="2743772"/>
    <lineage>
        <taxon>Bacteria</taxon>
        <taxon>Bacillati</taxon>
        <taxon>Bacillota</taxon>
        <taxon>Bacilli</taxon>
        <taxon>Bacillales</taxon>
        <taxon>Alicyclobacillaceae</taxon>
        <taxon>Effusibacillus</taxon>
    </lineage>
</organism>
<keyword evidence="2" id="KW-0812">Transmembrane</keyword>
<feature type="transmembrane region" description="Helical" evidence="2">
    <location>
        <begin position="6"/>
        <end position="26"/>
    </location>
</feature>
<gene>
    <name evidence="4" type="ORF">skT53_22560</name>
</gene>
<evidence type="ECO:0000259" key="3">
    <source>
        <dbReference type="Pfam" id="PF07238"/>
    </source>
</evidence>
<dbReference type="Proteomes" id="UP000593802">
    <property type="component" value="Chromosome"/>
</dbReference>
<name>A0A7I8DHH7_9BACL</name>
<dbReference type="Pfam" id="PF07238">
    <property type="entry name" value="PilZ"/>
    <property type="match status" value="1"/>
</dbReference>
<dbReference type="GO" id="GO:0035438">
    <property type="term" value="F:cyclic-di-GMP binding"/>
    <property type="evidence" value="ECO:0007669"/>
    <property type="project" value="InterPro"/>
</dbReference>
<accession>A0A7I8DHH7</accession>
<proteinExistence type="predicted"/>
<dbReference type="AlphaFoldDB" id="A0A7I8DHH7"/>
<dbReference type="KEGG" id="eff:skT53_22560"/>
<feature type="coiled-coil region" evidence="1">
    <location>
        <begin position="30"/>
        <end position="57"/>
    </location>
</feature>
<evidence type="ECO:0000313" key="5">
    <source>
        <dbReference type="Proteomes" id="UP000593802"/>
    </source>
</evidence>
<evidence type="ECO:0000256" key="1">
    <source>
        <dbReference type="SAM" id="Coils"/>
    </source>
</evidence>
<evidence type="ECO:0000256" key="2">
    <source>
        <dbReference type="SAM" id="Phobius"/>
    </source>
</evidence>
<feature type="domain" description="PilZ" evidence="3">
    <location>
        <begin position="56"/>
        <end position="165"/>
    </location>
</feature>
<keyword evidence="2" id="KW-0472">Membrane</keyword>
<keyword evidence="5" id="KW-1185">Reference proteome</keyword>
<keyword evidence="2" id="KW-1133">Transmembrane helix</keyword>